<comment type="caution">
    <text evidence="8">The sequence shown here is derived from an EMBL/GenBank/DDBJ whole genome shotgun (WGS) entry which is preliminary data.</text>
</comment>
<dbReference type="PRINTS" id="PR00153">
    <property type="entry name" value="CSAPPISMRASE"/>
</dbReference>
<evidence type="ECO:0000259" key="7">
    <source>
        <dbReference type="PROSITE" id="PS50072"/>
    </source>
</evidence>
<dbReference type="GO" id="GO:0016018">
    <property type="term" value="F:cyclosporin A binding"/>
    <property type="evidence" value="ECO:0007669"/>
    <property type="project" value="TreeGrafter"/>
</dbReference>
<dbReference type="Gene3D" id="2.40.100.10">
    <property type="entry name" value="Cyclophilin-like"/>
    <property type="match status" value="1"/>
</dbReference>
<dbReference type="InterPro" id="IPR029000">
    <property type="entry name" value="Cyclophilin-like_dom_sf"/>
</dbReference>
<keyword evidence="4" id="KW-0697">Rotamase</keyword>
<evidence type="ECO:0000256" key="3">
    <source>
        <dbReference type="ARBA" id="ARBA00022729"/>
    </source>
</evidence>
<dbReference type="GO" id="GO:0003755">
    <property type="term" value="F:peptidyl-prolyl cis-trans isomerase activity"/>
    <property type="evidence" value="ECO:0007669"/>
    <property type="project" value="UniProtKB-KW"/>
</dbReference>
<dbReference type="Pfam" id="PF00160">
    <property type="entry name" value="Pro_isomerase"/>
    <property type="match status" value="1"/>
</dbReference>
<dbReference type="PANTHER" id="PTHR11071:SF561">
    <property type="entry name" value="PEPTIDYL-PROLYL CIS-TRANS ISOMERASE D-RELATED"/>
    <property type="match status" value="1"/>
</dbReference>
<evidence type="ECO:0000313" key="9">
    <source>
        <dbReference type="Proteomes" id="UP000286097"/>
    </source>
</evidence>
<evidence type="ECO:0000256" key="1">
    <source>
        <dbReference type="ARBA" id="ARBA00000971"/>
    </source>
</evidence>
<dbReference type="PROSITE" id="PS50072">
    <property type="entry name" value="CSA_PPIASE_2"/>
    <property type="match status" value="1"/>
</dbReference>
<evidence type="ECO:0000256" key="4">
    <source>
        <dbReference type="ARBA" id="ARBA00023110"/>
    </source>
</evidence>
<name>A0A3R7XYH8_9STRA</name>
<dbReference type="EMBL" id="QKXF01000110">
    <property type="protein sequence ID" value="RQM16740.1"/>
    <property type="molecule type" value="Genomic_DNA"/>
</dbReference>
<dbReference type="SUPFAM" id="SSF50891">
    <property type="entry name" value="Cyclophilin-like"/>
    <property type="match status" value="1"/>
</dbReference>
<evidence type="ECO:0000313" key="8">
    <source>
        <dbReference type="EMBL" id="RQM16740.1"/>
    </source>
</evidence>
<evidence type="ECO:0000256" key="5">
    <source>
        <dbReference type="ARBA" id="ARBA00023235"/>
    </source>
</evidence>
<keyword evidence="6" id="KW-0175">Coiled coil</keyword>
<feature type="coiled-coil region" evidence="6">
    <location>
        <begin position="306"/>
        <end position="355"/>
    </location>
</feature>
<dbReference type="AlphaFoldDB" id="A0A3R7XYH8"/>
<dbReference type="EC" id="5.2.1.8" evidence="2"/>
<keyword evidence="5" id="KW-0413">Isomerase</keyword>
<organism evidence="8 9">
    <name type="scientific">Peronospora effusa</name>
    <dbReference type="NCBI Taxonomy" id="542832"/>
    <lineage>
        <taxon>Eukaryota</taxon>
        <taxon>Sar</taxon>
        <taxon>Stramenopiles</taxon>
        <taxon>Oomycota</taxon>
        <taxon>Peronosporomycetes</taxon>
        <taxon>Peronosporales</taxon>
        <taxon>Peronosporaceae</taxon>
        <taxon>Peronospora</taxon>
    </lineage>
</organism>
<gene>
    <name evidence="8" type="ORF">DD237_000542</name>
</gene>
<dbReference type="VEuPathDB" id="FungiDB:DD237_000542"/>
<dbReference type="FunFam" id="2.40.100.10:FF:000019">
    <property type="entry name" value="Peptidyl-prolyl cis-trans isomerase"/>
    <property type="match status" value="1"/>
</dbReference>
<dbReference type="GO" id="GO:0005737">
    <property type="term" value="C:cytoplasm"/>
    <property type="evidence" value="ECO:0007669"/>
    <property type="project" value="TreeGrafter"/>
</dbReference>
<sequence length="363" mass="39939">MFCSILKINNWSELLAIMTSLLLRPSLRLLQPQRSLRFPLLYKQPTAFTSSSSNTSATSEFTSLQKASLVLAAMFGGGYAIGYFFGPFPSLEDLMGVKVIGGASKYKGELLVTDKVFFDIGINDDYVGKIVMGLYGEVQPRTVENFRALCTGEKGASRAGPPLWYKGSSFHRIIPGFMYDLLFEGGDFTQHNGRGGESIYGRRFDDEDLSVPHGGPGTLSMANAGTNTNGSQFFICTGDTPWLDGKHVVFGRVLEGMDVVDIVSSCGRRSGKPKAEVKIINCGVLDANAASGGGVAEKKVPQRLTREEMQDRLDSLREVEKNFRGQKDQIDSTMYEQLMLEIKHEKLRIKKELEKPPSGEEAT</sequence>
<comment type="catalytic activity">
    <reaction evidence="1">
        <text>[protein]-peptidylproline (omega=180) = [protein]-peptidylproline (omega=0)</text>
        <dbReference type="Rhea" id="RHEA:16237"/>
        <dbReference type="Rhea" id="RHEA-COMP:10747"/>
        <dbReference type="Rhea" id="RHEA-COMP:10748"/>
        <dbReference type="ChEBI" id="CHEBI:83833"/>
        <dbReference type="ChEBI" id="CHEBI:83834"/>
        <dbReference type="EC" id="5.2.1.8"/>
    </reaction>
</comment>
<dbReference type="PANTHER" id="PTHR11071">
    <property type="entry name" value="PEPTIDYL-PROLYL CIS-TRANS ISOMERASE"/>
    <property type="match status" value="1"/>
</dbReference>
<evidence type="ECO:0000256" key="2">
    <source>
        <dbReference type="ARBA" id="ARBA00013194"/>
    </source>
</evidence>
<proteinExistence type="predicted"/>
<protein>
    <recommendedName>
        <fullName evidence="2">peptidylprolyl isomerase</fullName>
        <ecNumber evidence="2">5.2.1.8</ecNumber>
    </recommendedName>
</protein>
<feature type="domain" description="PPIase cyclophilin-type" evidence="7">
    <location>
        <begin position="117"/>
        <end position="284"/>
    </location>
</feature>
<keyword evidence="3" id="KW-0732">Signal</keyword>
<dbReference type="Proteomes" id="UP000286097">
    <property type="component" value="Unassembled WGS sequence"/>
</dbReference>
<reference evidence="8 9" key="1">
    <citation type="submission" date="2018-06" db="EMBL/GenBank/DDBJ databases">
        <title>Comparative genomics of downy mildews reveals potential adaptations to biotrophy.</title>
        <authorList>
            <person name="Fletcher K."/>
            <person name="Klosterman S.J."/>
            <person name="Derevnina L."/>
            <person name="Martin F."/>
            <person name="Koike S."/>
            <person name="Reyes Chin-Wo S."/>
            <person name="Mou B."/>
            <person name="Michelmore R."/>
        </authorList>
    </citation>
    <scope>NUCLEOTIDE SEQUENCE [LARGE SCALE GENOMIC DNA]</scope>
    <source>
        <strain evidence="8 9">R13</strain>
    </source>
</reference>
<evidence type="ECO:0000256" key="6">
    <source>
        <dbReference type="SAM" id="Coils"/>
    </source>
</evidence>
<dbReference type="GO" id="GO:0006457">
    <property type="term" value="P:protein folding"/>
    <property type="evidence" value="ECO:0007669"/>
    <property type="project" value="TreeGrafter"/>
</dbReference>
<accession>A0A3R7XYH8</accession>
<dbReference type="InterPro" id="IPR002130">
    <property type="entry name" value="Cyclophilin-type_PPIase_dom"/>
</dbReference>